<evidence type="ECO:0000313" key="2">
    <source>
        <dbReference type="EMBL" id="GHO48892.1"/>
    </source>
</evidence>
<evidence type="ECO:0000259" key="1">
    <source>
        <dbReference type="Pfam" id="PF01610"/>
    </source>
</evidence>
<dbReference type="Proteomes" id="UP000612362">
    <property type="component" value="Unassembled WGS sequence"/>
</dbReference>
<dbReference type="InterPro" id="IPR002560">
    <property type="entry name" value="Transposase_DDE"/>
</dbReference>
<organism evidence="2 3">
    <name type="scientific">Ktedonospora formicarum</name>
    <dbReference type="NCBI Taxonomy" id="2778364"/>
    <lineage>
        <taxon>Bacteria</taxon>
        <taxon>Bacillati</taxon>
        <taxon>Chloroflexota</taxon>
        <taxon>Ktedonobacteria</taxon>
        <taxon>Ktedonobacterales</taxon>
        <taxon>Ktedonobacteraceae</taxon>
        <taxon>Ktedonospora</taxon>
    </lineage>
</organism>
<dbReference type="PANTHER" id="PTHR33498">
    <property type="entry name" value="TRANSPOSASE FOR INSERTION SEQUENCE ELEMENT IS1557"/>
    <property type="match status" value="1"/>
</dbReference>
<sequence>MQEKAPDEDKCSFFFLYEPVTQKLSTTSAGEPLYQVLDKPRGFKRVEPTPETIATKKDAQVRRPPTALQVARWMTFTEEQRLDWQNAYLARLCEADPMIAQTFTLLQAFATMLRERQGARLDAWLAQVEEQEVTELKNFARGLQKDYDAVKAGLTLPWSQGPVEGHIHRLKLLKRQSYGRAGFQTLRKRVLRRG</sequence>
<dbReference type="AlphaFoldDB" id="A0A8J3IA84"/>
<dbReference type="InterPro" id="IPR047951">
    <property type="entry name" value="Transpos_ISL3"/>
</dbReference>
<reference evidence="2" key="1">
    <citation type="submission" date="2020-10" db="EMBL/GenBank/DDBJ databases">
        <title>Taxonomic study of unclassified bacteria belonging to the class Ktedonobacteria.</title>
        <authorList>
            <person name="Yabe S."/>
            <person name="Wang C.M."/>
            <person name="Zheng Y."/>
            <person name="Sakai Y."/>
            <person name="Cavaletti L."/>
            <person name="Monciardini P."/>
            <person name="Donadio S."/>
        </authorList>
    </citation>
    <scope>NUCLEOTIDE SEQUENCE</scope>
    <source>
        <strain evidence="2">SOSP1-1</strain>
    </source>
</reference>
<dbReference type="PANTHER" id="PTHR33498:SF1">
    <property type="entry name" value="TRANSPOSASE FOR INSERTION SEQUENCE ELEMENT IS1557"/>
    <property type="match status" value="1"/>
</dbReference>
<dbReference type="Pfam" id="PF01610">
    <property type="entry name" value="DDE_Tnp_ISL3"/>
    <property type="match status" value="1"/>
</dbReference>
<evidence type="ECO:0000313" key="3">
    <source>
        <dbReference type="Proteomes" id="UP000612362"/>
    </source>
</evidence>
<comment type="caution">
    <text evidence="2">The sequence shown here is derived from an EMBL/GenBank/DDBJ whole genome shotgun (WGS) entry which is preliminary data.</text>
</comment>
<keyword evidence="3" id="KW-1185">Reference proteome</keyword>
<feature type="domain" description="Transposase IS204/IS1001/IS1096/IS1165 DDE" evidence="1">
    <location>
        <begin position="67"/>
        <end position="190"/>
    </location>
</feature>
<dbReference type="RefSeq" id="WP_220198047.1">
    <property type="nucleotide sequence ID" value="NZ_BNJF01000004.1"/>
</dbReference>
<gene>
    <name evidence="2" type="ORF">KSX_70550</name>
</gene>
<name>A0A8J3IA84_9CHLR</name>
<proteinExistence type="predicted"/>
<dbReference type="EMBL" id="BNJF01000004">
    <property type="protein sequence ID" value="GHO48892.1"/>
    <property type="molecule type" value="Genomic_DNA"/>
</dbReference>
<protein>
    <recommendedName>
        <fullName evidence="1">Transposase IS204/IS1001/IS1096/IS1165 DDE domain-containing protein</fullName>
    </recommendedName>
</protein>
<accession>A0A8J3IA84</accession>